<sequence length="305" mass="34915">MSERPKDGEVLIALMGITGAGKTTFVSVASGRTDLNIGYGVDPCTQIPQAIPMELDGYRIKLIDTPGFDDDARTDVEIMEDVGRWLVKEGYVKGHQMDGLILLQPITYNRVGGSERRRTRLLQKILGNDAYKRVVIATTMWDDINNPEAMQARLDARSKEGGVWGDMCRGGATVLRHDNNQESAHRIIRTIIEQSKKYGKMKPSVQLELMANNGRVVETAAGKELQDQLEKEIEFIMDQIHEHNRDRPSERSRRSKDPVRKRRVREWDQEKQDLMRNLERRQSQLKKLRSLTVRVRSFLSRLFGA</sequence>
<dbReference type="Pfam" id="PF01926">
    <property type="entry name" value="MMR_HSR1"/>
    <property type="match status" value="1"/>
</dbReference>
<protein>
    <submittedName>
        <fullName evidence="3">GTP-binding protein A</fullName>
    </submittedName>
</protein>
<gene>
    <name evidence="3" type="ORF">QBC34DRAFT_349818</name>
</gene>
<feature type="region of interest" description="Disordered" evidence="1">
    <location>
        <begin position="240"/>
        <end position="266"/>
    </location>
</feature>
<dbReference type="InterPro" id="IPR006073">
    <property type="entry name" value="GTP-bd"/>
</dbReference>
<reference evidence="3" key="1">
    <citation type="journal article" date="2023" name="Mol. Phylogenet. Evol.">
        <title>Genome-scale phylogeny and comparative genomics of the fungal order Sordariales.</title>
        <authorList>
            <person name="Hensen N."/>
            <person name="Bonometti L."/>
            <person name="Westerberg I."/>
            <person name="Brannstrom I.O."/>
            <person name="Guillou S."/>
            <person name="Cros-Aarteil S."/>
            <person name="Calhoun S."/>
            <person name="Haridas S."/>
            <person name="Kuo A."/>
            <person name="Mondo S."/>
            <person name="Pangilinan J."/>
            <person name="Riley R."/>
            <person name="LaButti K."/>
            <person name="Andreopoulos B."/>
            <person name="Lipzen A."/>
            <person name="Chen C."/>
            <person name="Yan M."/>
            <person name="Daum C."/>
            <person name="Ng V."/>
            <person name="Clum A."/>
            <person name="Steindorff A."/>
            <person name="Ohm R.A."/>
            <person name="Martin F."/>
            <person name="Silar P."/>
            <person name="Natvig D.O."/>
            <person name="Lalanne C."/>
            <person name="Gautier V."/>
            <person name="Ament-Velasquez S.L."/>
            <person name="Kruys A."/>
            <person name="Hutchinson M.I."/>
            <person name="Powell A.J."/>
            <person name="Barry K."/>
            <person name="Miller A.N."/>
            <person name="Grigoriev I.V."/>
            <person name="Debuchy R."/>
            <person name="Gladieux P."/>
            <person name="Hiltunen Thoren M."/>
            <person name="Johannesson H."/>
        </authorList>
    </citation>
    <scope>NUCLEOTIDE SEQUENCE</scope>
    <source>
        <strain evidence="3">PSN243</strain>
    </source>
</reference>
<organism evidence="3 4">
    <name type="scientific">Podospora aff. communis PSN243</name>
    <dbReference type="NCBI Taxonomy" id="3040156"/>
    <lineage>
        <taxon>Eukaryota</taxon>
        <taxon>Fungi</taxon>
        <taxon>Dikarya</taxon>
        <taxon>Ascomycota</taxon>
        <taxon>Pezizomycotina</taxon>
        <taxon>Sordariomycetes</taxon>
        <taxon>Sordariomycetidae</taxon>
        <taxon>Sordariales</taxon>
        <taxon>Podosporaceae</taxon>
        <taxon>Podospora</taxon>
    </lineage>
</organism>
<name>A0AAV9GUY7_9PEZI</name>
<proteinExistence type="predicted"/>
<evidence type="ECO:0000313" key="3">
    <source>
        <dbReference type="EMBL" id="KAK4450381.1"/>
    </source>
</evidence>
<feature type="compositionally biased region" description="Basic and acidic residues" evidence="1">
    <location>
        <begin position="240"/>
        <end position="258"/>
    </location>
</feature>
<accession>A0AAV9GUY7</accession>
<feature type="domain" description="G" evidence="2">
    <location>
        <begin position="12"/>
        <end position="103"/>
    </location>
</feature>
<reference evidence="3" key="2">
    <citation type="submission" date="2023-05" db="EMBL/GenBank/DDBJ databases">
        <authorList>
            <consortium name="Lawrence Berkeley National Laboratory"/>
            <person name="Steindorff A."/>
            <person name="Hensen N."/>
            <person name="Bonometti L."/>
            <person name="Westerberg I."/>
            <person name="Brannstrom I.O."/>
            <person name="Guillou S."/>
            <person name="Cros-Aarteil S."/>
            <person name="Calhoun S."/>
            <person name="Haridas S."/>
            <person name="Kuo A."/>
            <person name="Mondo S."/>
            <person name="Pangilinan J."/>
            <person name="Riley R."/>
            <person name="Labutti K."/>
            <person name="Andreopoulos B."/>
            <person name="Lipzen A."/>
            <person name="Chen C."/>
            <person name="Yanf M."/>
            <person name="Daum C."/>
            <person name="Ng V."/>
            <person name="Clum A."/>
            <person name="Ohm R."/>
            <person name="Martin F."/>
            <person name="Silar P."/>
            <person name="Natvig D."/>
            <person name="Lalanne C."/>
            <person name="Gautier V."/>
            <person name="Ament-Velasquez S.L."/>
            <person name="Kruys A."/>
            <person name="Hutchinson M.I."/>
            <person name="Powell A.J."/>
            <person name="Barry K."/>
            <person name="Miller A.N."/>
            <person name="Grigoriev I.V."/>
            <person name="Debuchy R."/>
            <person name="Gladieux P."/>
            <person name="Thoren M.H."/>
            <person name="Johannesson H."/>
        </authorList>
    </citation>
    <scope>NUCLEOTIDE SEQUENCE</scope>
    <source>
        <strain evidence="3">PSN243</strain>
    </source>
</reference>
<evidence type="ECO:0000313" key="4">
    <source>
        <dbReference type="Proteomes" id="UP001321760"/>
    </source>
</evidence>
<comment type="caution">
    <text evidence="3">The sequence shown here is derived from an EMBL/GenBank/DDBJ whole genome shotgun (WGS) entry which is preliminary data.</text>
</comment>
<dbReference type="InterPro" id="IPR027417">
    <property type="entry name" value="P-loop_NTPase"/>
</dbReference>
<evidence type="ECO:0000256" key="1">
    <source>
        <dbReference type="SAM" id="MobiDB-lite"/>
    </source>
</evidence>
<dbReference type="EMBL" id="MU865933">
    <property type="protein sequence ID" value="KAK4450381.1"/>
    <property type="molecule type" value="Genomic_DNA"/>
</dbReference>
<evidence type="ECO:0000259" key="2">
    <source>
        <dbReference type="Pfam" id="PF01926"/>
    </source>
</evidence>
<dbReference type="Gene3D" id="3.40.50.300">
    <property type="entry name" value="P-loop containing nucleotide triphosphate hydrolases"/>
    <property type="match status" value="1"/>
</dbReference>
<dbReference type="SUPFAM" id="SSF52540">
    <property type="entry name" value="P-loop containing nucleoside triphosphate hydrolases"/>
    <property type="match status" value="1"/>
</dbReference>
<keyword evidence="4" id="KW-1185">Reference proteome</keyword>
<dbReference type="AlphaFoldDB" id="A0AAV9GUY7"/>
<dbReference type="Proteomes" id="UP001321760">
    <property type="component" value="Unassembled WGS sequence"/>
</dbReference>
<dbReference type="GO" id="GO:0005525">
    <property type="term" value="F:GTP binding"/>
    <property type="evidence" value="ECO:0007669"/>
    <property type="project" value="InterPro"/>
</dbReference>